<comment type="caution">
    <text evidence="2">The sequence shown here is derived from an EMBL/GenBank/DDBJ whole genome shotgun (WGS) entry which is preliminary data.</text>
</comment>
<feature type="compositionally biased region" description="Polar residues" evidence="1">
    <location>
        <begin position="489"/>
        <end position="500"/>
    </location>
</feature>
<dbReference type="AlphaFoldDB" id="A0A9P6U2K5"/>
<feature type="compositionally biased region" description="Low complexity" evidence="1">
    <location>
        <begin position="714"/>
        <end position="729"/>
    </location>
</feature>
<evidence type="ECO:0000313" key="3">
    <source>
        <dbReference type="Proteomes" id="UP000807716"/>
    </source>
</evidence>
<feature type="region of interest" description="Disordered" evidence="1">
    <location>
        <begin position="1"/>
        <end position="26"/>
    </location>
</feature>
<feature type="compositionally biased region" description="Low complexity" evidence="1">
    <location>
        <begin position="817"/>
        <end position="842"/>
    </location>
</feature>
<organism evidence="2 3">
    <name type="scientific">Actinomortierella ambigua</name>
    <dbReference type="NCBI Taxonomy" id="1343610"/>
    <lineage>
        <taxon>Eukaryota</taxon>
        <taxon>Fungi</taxon>
        <taxon>Fungi incertae sedis</taxon>
        <taxon>Mucoromycota</taxon>
        <taxon>Mortierellomycotina</taxon>
        <taxon>Mortierellomycetes</taxon>
        <taxon>Mortierellales</taxon>
        <taxon>Mortierellaceae</taxon>
        <taxon>Actinomortierella</taxon>
    </lineage>
</organism>
<protein>
    <recommendedName>
        <fullName evidence="4">Arrestin C-terminal-like domain-containing protein</fullName>
    </recommendedName>
</protein>
<accession>A0A9P6U2K5</accession>
<feature type="compositionally biased region" description="Polar residues" evidence="1">
    <location>
        <begin position="548"/>
        <end position="562"/>
    </location>
</feature>
<dbReference type="InterPro" id="IPR014752">
    <property type="entry name" value="Arrestin-like_C"/>
</dbReference>
<name>A0A9P6U2K5_9FUNG</name>
<feature type="compositionally biased region" description="Basic and acidic residues" evidence="1">
    <location>
        <begin position="458"/>
        <end position="487"/>
    </location>
</feature>
<feature type="compositionally biased region" description="Polar residues" evidence="1">
    <location>
        <begin position="691"/>
        <end position="704"/>
    </location>
</feature>
<feature type="compositionally biased region" description="Low complexity" evidence="1">
    <location>
        <begin position="620"/>
        <end position="640"/>
    </location>
</feature>
<feature type="compositionally biased region" description="Low complexity" evidence="1">
    <location>
        <begin position="798"/>
        <end position="809"/>
    </location>
</feature>
<gene>
    <name evidence="2" type="ORF">DFQ27_005440</name>
</gene>
<evidence type="ECO:0000313" key="2">
    <source>
        <dbReference type="EMBL" id="KAG0256875.1"/>
    </source>
</evidence>
<evidence type="ECO:0008006" key="4">
    <source>
        <dbReference type="Google" id="ProtNLM"/>
    </source>
</evidence>
<dbReference type="Proteomes" id="UP000807716">
    <property type="component" value="Unassembled WGS sequence"/>
</dbReference>
<feature type="region of interest" description="Disordered" evidence="1">
    <location>
        <begin position="362"/>
        <end position="392"/>
    </location>
</feature>
<keyword evidence="3" id="KW-1185">Reference proteome</keyword>
<feature type="compositionally biased region" description="Low complexity" evidence="1">
    <location>
        <begin position="377"/>
        <end position="392"/>
    </location>
</feature>
<evidence type="ECO:0000256" key="1">
    <source>
        <dbReference type="SAM" id="MobiDB-lite"/>
    </source>
</evidence>
<feature type="compositionally biased region" description="Polar residues" evidence="1">
    <location>
        <begin position="753"/>
        <end position="765"/>
    </location>
</feature>
<feature type="compositionally biased region" description="Low complexity" evidence="1">
    <location>
        <begin position="15"/>
        <end position="26"/>
    </location>
</feature>
<proteinExistence type="predicted"/>
<sequence length="945" mass="101256">MTTSSSSTPPPPQPVTSSSTTTTTIQQPSSSSISLIFAQGTSTCVLRPNIVVRGHVDLKLISPCYASGIRVRLRAEETAIAFAQEPNGETLRNKFQHTTITLFDADVVVSGIGQHENELANWQEIAPGSYTFPFALKVPNVNFPPVIPSLEGYSIRYVWTAKVEGPFEPNLSSDVILCQFMPNVLAPKPMEWTFREIVGASASKAGRDPLSMEATLVNNSTNKISNIDIVIRRHIRGKLPVAYGDLTSQVQQEMMAETVECKVKPGETGQVDILTTVPRMNTVMLPTFETNFVKVFYELLCIIKIKRSVFSGGDTSHTCVIPIPIATHNIDNPTIKGHTPRWTTSRLQPYFFDPLWPDPTGDLPEQESARSVSGKETPTVSTMTTSPAPTPTALVTSPKAIFSPVALPSSSAISITPLLSPTLTSTSTNAMHEFLNSGSAELYRERTQKKKTLGRSKSMKDIRPASRITEWRAEREREKGREREHHHQPSSLSRSVTETQPAPKLNLRSPTIVPRSKPSMDDSKPSSAADGAVVGYTPPPPSAMRPQKSPSREQPSGLSAEQQVDLARKASRKILPNQGLYNHDGELPAEYAHYPTATHMKAADPGHSRNASDSAGSENSVSHHSPAPTAPASTPEPTSHLKPLPKRNASLSQQSYQRRQAGLEQGHLPPSPEDGGKGPSTGYDVHYFMNNLHNSNSTGGAQRKNSNDQKDNRSTSTSPSPTSFPTAATERVPYQHNLPAHQQPPGVVHSYVNGVTPSPVNSSNVGRRDIPTAASGSHPPPTFNRAFPLTEASPSSNSPFVPAASSCSPSPSPSPSLSPSSTALIANSGNPSGSGGPSPATNTTAAAPVVVAAVAGTAAAAASTPIAAGTGLGGAHFAYSSRIPPWERVEKVEHQTWFKPGPHQPGAAQVFDIPSMAVSQLQVSPLVKKNLQVPNEPMRPVDVHH</sequence>
<dbReference type="Gene3D" id="2.60.40.640">
    <property type="match status" value="1"/>
</dbReference>
<feature type="compositionally biased region" description="Polar residues" evidence="1">
    <location>
        <begin position="649"/>
        <end position="658"/>
    </location>
</feature>
<dbReference type="EMBL" id="JAAAJB010000388">
    <property type="protein sequence ID" value="KAG0256875.1"/>
    <property type="molecule type" value="Genomic_DNA"/>
</dbReference>
<dbReference type="OrthoDB" id="9984275at2759"/>
<feature type="region of interest" description="Disordered" evidence="1">
    <location>
        <begin position="600"/>
        <end position="842"/>
    </location>
</feature>
<feature type="compositionally biased region" description="Polar residues" evidence="1">
    <location>
        <begin position="609"/>
        <end position="619"/>
    </location>
</feature>
<feature type="region of interest" description="Disordered" evidence="1">
    <location>
        <begin position="441"/>
        <end position="563"/>
    </location>
</feature>
<reference evidence="2" key="1">
    <citation type="journal article" date="2020" name="Fungal Divers.">
        <title>Resolving the Mortierellaceae phylogeny through synthesis of multi-gene phylogenetics and phylogenomics.</title>
        <authorList>
            <person name="Vandepol N."/>
            <person name="Liber J."/>
            <person name="Desiro A."/>
            <person name="Na H."/>
            <person name="Kennedy M."/>
            <person name="Barry K."/>
            <person name="Grigoriev I.V."/>
            <person name="Miller A.N."/>
            <person name="O'Donnell K."/>
            <person name="Stajich J.E."/>
            <person name="Bonito G."/>
        </authorList>
    </citation>
    <scope>NUCLEOTIDE SEQUENCE</scope>
    <source>
        <strain evidence="2">BC1065</strain>
    </source>
</reference>